<keyword evidence="3" id="KW-0511">Multifunctional enzyme</keyword>
<comment type="function">
    <text evidence="4">Catalyzes two steps in the biosynthesis of coenzyme A. In the first step cysteine is conjugated to 4'-phosphopantothenate to form 4-phosphopantothenoylcysteine, in the latter compound is decarboxylated to form 4'-phosphopantotheine.</text>
</comment>
<feature type="domain" description="Flavoprotein" evidence="5">
    <location>
        <begin position="13"/>
        <end position="180"/>
    </location>
</feature>
<comment type="similarity">
    <text evidence="3 4">In the C-terminal section; belongs to the PPC synthetase family.</text>
</comment>
<feature type="binding site" evidence="3">
    <location>
        <position position="331"/>
    </location>
    <ligand>
        <name>CTP</name>
        <dbReference type="ChEBI" id="CHEBI:37563"/>
    </ligand>
</feature>
<proteinExistence type="inferred from homology"/>
<keyword evidence="1 3" id="KW-0210">Decarboxylase</keyword>
<dbReference type="Pfam" id="PF04127">
    <property type="entry name" value="DFP"/>
    <property type="match status" value="1"/>
</dbReference>
<dbReference type="GO" id="GO:0015941">
    <property type="term" value="P:pantothenate catabolic process"/>
    <property type="evidence" value="ECO:0007669"/>
    <property type="project" value="InterPro"/>
</dbReference>
<evidence type="ECO:0000313" key="7">
    <source>
        <dbReference type="EMBL" id="SEM91759.1"/>
    </source>
</evidence>
<feature type="region of interest" description="Phosphopantothenoylcysteine decarboxylase" evidence="3">
    <location>
        <begin position="1"/>
        <end position="196"/>
    </location>
</feature>
<comment type="catalytic activity">
    <reaction evidence="3 4">
        <text>(R)-4'-phosphopantothenate + L-cysteine + CTP = N-[(R)-4-phosphopantothenoyl]-L-cysteine + CMP + diphosphate + H(+)</text>
        <dbReference type="Rhea" id="RHEA:19397"/>
        <dbReference type="ChEBI" id="CHEBI:10986"/>
        <dbReference type="ChEBI" id="CHEBI:15378"/>
        <dbReference type="ChEBI" id="CHEBI:33019"/>
        <dbReference type="ChEBI" id="CHEBI:35235"/>
        <dbReference type="ChEBI" id="CHEBI:37563"/>
        <dbReference type="ChEBI" id="CHEBI:59458"/>
        <dbReference type="ChEBI" id="CHEBI:60377"/>
        <dbReference type="EC" id="6.3.2.5"/>
    </reaction>
</comment>
<comment type="similarity">
    <text evidence="3 4">In the N-terminal section; belongs to the HFCD (homo-oligomeric flavin containing Cys decarboxylase) superfamily.</text>
</comment>
<evidence type="ECO:0000256" key="3">
    <source>
        <dbReference type="HAMAP-Rule" id="MF_02225"/>
    </source>
</evidence>
<dbReference type="InterPro" id="IPR035929">
    <property type="entry name" value="CoaB-like_sf"/>
</dbReference>
<feature type="active site" description="Proton donor" evidence="3">
    <location>
        <position position="165"/>
    </location>
</feature>
<keyword evidence="3 4" id="KW-0285">Flavoprotein</keyword>
<sequence>MVNTYTELSLTGKRLLLGVTGGVAAYKAAELARLLTQAGCLVQPVMTESACRFVGPVTFQSLTGQSVFTDLWEADKSNSMAHIDLSRNADLIVIAPASADFIAKLACGMANDLLSTLCLARDCRLLIAPAMNRKMWENPATQRNITRLQEDGVVIAGPDTGEQACGEIGVGRMLAVDTLLAVVQQNLCDGVMRGIDVLITAGPTYEAIDAVRGITNISSGKMGYALAQAALNAGATVTLVTGPSCQPVPVVNRLIRVMSAREMLSAVEEVIDRKKPDIFISVAAVADYHAINAEPGKIKKTDQKLVLELAPNPDILSKVAHLAKAPFCVGFAAETDHLEKNALRKRRQKKLPLLVANWVQEAMGSDQTALILYDDAGKHILEKASKQIQAERLIGHIAQLYARQLHDNSPDTT</sequence>
<dbReference type="GO" id="GO:0004632">
    <property type="term" value="F:phosphopantothenate--cysteine ligase activity"/>
    <property type="evidence" value="ECO:0007669"/>
    <property type="project" value="UniProtKB-UniRule"/>
</dbReference>
<feature type="binding site" evidence="3">
    <location>
        <position position="345"/>
    </location>
    <ligand>
        <name>CTP</name>
        <dbReference type="ChEBI" id="CHEBI:37563"/>
    </ligand>
</feature>
<evidence type="ECO:0000256" key="2">
    <source>
        <dbReference type="ARBA" id="ARBA00023239"/>
    </source>
</evidence>
<evidence type="ECO:0000313" key="8">
    <source>
        <dbReference type="Proteomes" id="UP000199459"/>
    </source>
</evidence>
<comment type="catalytic activity">
    <reaction evidence="3 4">
        <text>N-[(R)-4-phosphopantothenoyl]-L-cysteine + H(+) = (R)-4'-phosphopantetheine + CO2</text>
        <dbReference type="Rhea" id="RHEA:16793"/>
        <dbReference type="ChEBI" id="CHEBI:15378"/>
        <dbReference type="ChEBI" id="CHEBI:16526"/>
        <dbReference type="ChEBI" id="CHEBI:59458"/>
        <dbReference type="ChEBI" id="CHEBI:61723"/>
        <dbReference type="EC" id="4.1.1.36"/>
    </reaction>
</comment>
<comment type="cofactor">
    <cofactor evidence="3">
        <name>Mg(2+)</name>
        <dbReference type="ChEBI" id="CHEBI:18420"/>
    </cofactor>
</comment>
<evidence type="ECO:0000259" key="5">
    <source>
        <dbReference type="Pfam" id="PF02441"/>
    </source>
</evidence>
<dbReference type="Gene3D" id="3.40.50.1950">
    <property type="entry name" value="Flavin prenyltransferase-like"/>
    <property type="match status" value="1"/>
</dbReference>
<keyword evidence="3" id="KW-0460">Magnesium</keyword>
<dbReference type="SUPFAM" id="SSF52507">
    <property type="entry name" value="Homo-oligomeric flavin-containing Cys decarboxylases, HFCD"/>
    <property type="match status" value="1"/>
</dbReference>
<feature type="binding site" evidence="3">
    <location>
        <position position="349"/>
    </location>
    <ligand>
        <name>CTP</name>
        <dbReference type="ChEBI" id="CHEBI:37563"/>
    </ligand>
</feature>
<feature type="domain" description="DNA/pantothenate metabolism flavoprotein C-terminal" evidence="6">
    <location>
        <begin position="193"/>
        <end position="399"/>
    </location>
</feature>
<dbReference type="InterPro" id="IPR036551">
    <property type="entry name" value="Flavin_trans-like"/>
</dbReference>
<dbReference type="InterPro" id="IPR007085">
    <property type="entry name" value="DNA/pantothenate-metab_flavo_C"/>
</dbReference>
<dbReference type="PANTHER" id="PTHR14359:SF6">
    <property type="entry name" value="PHOSPHOPANTOTHENOYLCYSTEINE DECARBOXYLASE"/>
    <property type="match status" value="1"/>
</dbReference>
<comment type="function">
    <text evidence="3">Catalyzes two sequential steps in the biosynthesis of coenzyme A. In the first step cysteine is conjugated to 4'-phosphopantothenate to form 4-phosphopantothenoylcysteine. In the second step the latter compound is decarboxylated to form 4'-phosphopantotheine.</text>
</comment>
<dbReference type="HAMAP" id="MF_02225">
    <property type="entry name" value="CoaBC"/>
    <property type="match status" value="1"/>
</dbReference>
<keyword evidence="2 3" id="KW-0456">Lyase</keyword>
<feature type="binding site" evidence="3">
    <location>
        <begin position="313"/>
        <end position="316"/>
    </location>
    <ligand>
        <name>CTP</name>
        <dbReference type="ChEBI" id="CHEBI:37563"/>
    </ligand>
</feature>
<comment type="cofactor">
    <cofactor evidence="3">
        <name>FMN</name>
        <dbReference type="ChEBI" id="CHEBI:58210"/>
    </cofactor>
    <text evidence="3">Binds 1 FMN per subunit.</text>
</comment>
<comment type="pathway">
    <text evidence="3 4">Cofactor biosynthesis; coenzyme A biosynthesis; CoA from (R)-pantothenate: step 2/5.</text>
</comment>
<dbReference type="InterPro" id="IPR005252">
    <property type="entry name" value="CoaBC"/>
</dbReference>
<evidence type="ECO:0000256" key="4">
    <source>
        <dbReference type="RuleBase" id="RU364078"/>
    </source>
</evidence>
<dbReference type="EMBL" id="FOCP01000004">
    <property type="protein sequence ID" value="SEM91759.1"/>
    <property type="molecule type" value="Genomic_DNA"/>
</dbReference>
<dbReference type="NCBIfam" id="TIGR00521">
    <property type="entry name" value="coaBC_dfp"/>
    <property type="match status" value="1"/>
</dbReference>
<dbReference type="Proteomes" id="UP000199459">
    <property type="component" value="Unassembled WGS sequence"/>
</dbReference>
<dbReference type="PANTHER" id="PTHR14359">
    <property type="entry name" value="HOMO-OLIGOMERIC FLAVIN CONTAINING CYS DECARBOXYLASE FAMILY"/>
    <property type="match status" value="1"/>
</dbReference>
<comment type="caution">
    <text evidence="3">Lacks conserved residue(s) required for the propagation of feature annotation.</text>
</comment>
<keyword evidence="3 4" id="KW-0288">FMN</keyword>
<dbReference type="GO" id="GO:0046872">
    <property type="term" value="F:metal ion binding"/>
    <property type="evidence" value="ECO:0007669"/>
    <property type="project" value="UniProtKB-KW"/>
</dbReference>
<dbReference type="STRING" id="917.SAMN05216326_102153"/>
<feature type="binding site" evidence="3">
    <location>
        <position position="287"/>
    </location>
    <ligand>
        <name>CTP</name>
        <dbReference type="ChEBI" id="CHEBI:37563"/>
    </ligand>
</feature>
<reference evidence="7 8" key="1">
    <citation type="submission" date="2016-10" db="EMBL/GenBank/DDBJ databases">
        <authorList>
            <person name="de Groot N.N."/>
        </authorList>
    </citation>
    <scope>NUCLEOTIDE SEQUENCE [LARGE SCALE GENOMIC DNA]</scope>
    <source>
        <strain evidence="7 8">Nm22</strain>
    </source>
</reference>
<dbReference type="EC" id="4.1.1.36" evidence="3"/>
<dbReference type="EC" id="6.3.2.5" evidence="3"/>
<dbReference type="GO" id="GO:0015937">
    <property type="term" value="P:coenzyme A biosynthetic process"/>
    <property type="evidence" value="ECO:0007669"/>
    <property type="project" value="UniProtKB-UniRule"/>
</dbReference>
<feature type="binding site" evidence="3">
    <location>
        <position position="297"/>
    </location>
    <ligand>
        <name>CTP</name>
        <dbReference type="ChEBI" id="CHEBI:37563"/>
    </ligand>
</feature>
<name>A0A1H8CA54_9PROT</name>
<dbReference type="SUPFAM" id="SSF102645">
    <property type="entry name" value="CoaB-like"/>
    <property type="match status" value="1"/>
</dbReference>
<gene>
    <name evidence="3" type="primary">coaBC</name>
    <name evidence="7" type="ORF">SAMN05216325_10486</name>
</gene>
<dbReference type="UniPathway" id="UPA00241">
    <property type="reaction ID" value="UER00353"/>
</dbReference>
<dbReference type="InterPro" id="IPR003382">
    <property type="entry name" value="Flavoprotein"/>
</dbReference>
<keyword evidence="3 4" id="KW-0436">Ligase</keyword>
<dbReference type="Pfam" id="PF02441">
    <property type="entry name" value="Flavoprotein"/>
    <property type="match status" value="1"/>
</dbReference>
<evidence type="ECO:0000256" key="1">
    <source>
        <dbReference type="ARBA" id="ARBA00022793"/>
    </source>
</evidence>
<dbReference type="GO" id="GO:0071513">
    <property type="term" value="C:phosphopantothenoylcysteine decarboxylase complex"/>
    <property type="evidence" value="ECO:0007669"/>
    <property type="project" value="TreeGrafter"/>
</dbReference>
<evidence type="ECO:0000259" key="6">
    <source>
        <dbReference type="Pfam" id="PF04127"/>
    </source>
</evidence>
<dbReference type="RefSeq" id="WP_090628378.1">
    <property type="nucleotide sequence ID" value="NZ_FOCP01000004.1"/>
</dbReference>
<comment type="pathway">
    <text evidence="3 4">Cofactor biosynthesis; coenzyme A biosynthesis; CoA from (R)-pantothenate: step 3/5.</text>
</comment>
<dbReference type="OrthoDB" id="9802554at2"/>
<protein>
    <recommendedName>
        <fullName evidence="3">Coenzyme A biosynthesis bifunctional protein CoaBC</fullName>
    </recommendedName>
    <alternativeName>
        <fullName evidence="3">DNA/pantothenate metabolism flavoprotein</fullName>
    </alternativeName>
    <alternativeName>
        <fullName evidence="3">Phosphopantothenoylcysteine synthetase/decarboxylase</fullName>
        <shortName evidence="3">PPCS-PPCDC</shortName>
    </alternativeName>
    <domain>
        <recommendedName>
            <fullName evidence="3">Phosphopantothenoylcysteine decarboxylase</fullName>
            <shortName evidence="3">PPC decarboxylase</shortName>
            <shortName evidence="3">PPC-DC</shortName>
            <ecNumber evidence="3">4.1.1.36</ecNumber>
        </recommendedName>
        <alternativeName>
            <fullName evidence="3">CoaC</fullName>
        </alternativeName>
    </domain>
    <domain>
        <recommendedName>
            <fullName evidence="3">Phosphopantothenate--cysteine ligase</fullName>
            <ecNumber evidence="3">6.3.2.5</ecNumber>
        </recommendedName>
        <alternativeName>
            <fullName evidence="3">CoaB</fullName>
        </alternativeName>
        <alternativeName>
            <fullName evidence="3">Phosphopantothenoylcysteine synthetase</fullName>
            <shortName evidence="3">PPC synthetase</shortName>
            <shortName evidence="3">PPC-S</shortName>
        </alternativeName>
    </domain>
</protein>
<dbReference type="GO" id="GO:0004633">
    <property type="term" value="F:phosphopantothenoylcysteine decarboxylase activity"/>
    <property type="evidence" value="ECO:0007669"/>
    <property type="project" value="UniProtKB-UniRule"/>
</dbReference>
<keyword evidence="3" id="KW-0479">Metal-binding</keyword>
<dbReference type="Gene3D" id="3.40.50.10300">
    <property type="entry name" value="CoaB-like"/>
    <property type="match status" value="1"/>
</dbReference>
<accession>A0A1H8CA54</accession>
<dbReference type="GO" id="GO:0010181">
    <property type="term" value="F:FMN binding"/>
    <property type="evidence" value="ECO:0007669"/>
    <property type="project" value="UniProtKB-UniRule"/>
</dbReference>
<dbReference type="AlphaFoldDB" id="A0A1H8CA54"/>
<organism evidence="7 8">
    <name type="scientific">Nitrosomonas marina</name>
    <dbReference type="NCBI Taxonomy" id="917"/>
    <lineage>
        <taxon>Bacteria</taxon>
        <taxon>Pseudomonadati</taxon>
        <taxon>Pseudomonadota</taxon>
        <taxon>Betaproteobacteria</taxon>
        <taxon>Nitrosomonadales</taxon>
        <taxon>Nitrosomonadaceae</taxon>
        <taxon>Nitrosomonas</taxon>
    </lineage>
</organism>
<feature type="region of interest" description="Phosphopantothenate--cysteine ligase" evidence="3">
    <location>
        <begin position="197"/>
        <end position="413"/>
    </location>
</feature>